<dbReference type="Pfam" id="PF16010">
    <property type="entry name" value="CDH-cyt"/>
    <property type="match status" value="1"/>
</dbReference>
<sequence length="435" mass="46771">MVNDQLDKLPPAHVQQSTDLCSAQVCISATIFSKDPTTIEFSLNSKIAIGWLGLGMGGDPNSMARNDLAVCWPSGSGTGAVISQRSATMNGRPSPVAEAVVPFKVQPVKSGFPASTGAKVFICTYARPLNLTTSPITTTAASIPVIFAIGLDTVSGPDDPQTAVFQQHIYTGKGTLTIVRKEGSSLDGVKSTPPPTTTGGSGGSGSGADTSAEDLLARQKRLNDITKAHGASIPRFFGDNHNIFRWHRPLQVTGFVIALICFILIVVATSQSIMPTKHFTSSNHAFLGLVIICAMVLQVGVGIYIFHTFNPATHDPNNPTILTWVHRGWGYCVLAAGFAQVHLGMSLYGAWPTGKEAIWYVFGVWVGLICCVFVFGSIAKRWRSRRIKDNGRESGRSPKRQEDQFELQGNQRSMGNSQSQQTSNGSVSDLRQYQL</sequence>
<dbReference type="OrthoDB" id="366214at2759"/>
<feature type="compositionally biased region" description="Basic and acidic residues" evidence="7">
    <location>
        <begin position="389"/>
        <end position="403"/>
    </location>
</feature>
<dbReference type="PROSITE" id="PS50836">
    <property type="entry name" value="DOMON"/>
    <property type="match status" value="1"/>
</dbReference>
<feature type="transmembrane region" description="Helical" evidence="8">
    <location>
        <begin position="252"/>
        <end position="273"/>
    </location>
</feature>
<evidence type="ECO:0000256" key="3">
    <source>
        <dbReference type="ARBA" id="ARBA00022692"/>
    </source>
</evidence>
<keyword evidence="3 8" id="KW-0812">Transmembrane</keyword>
<evidence type="ECO:0000256" key="6">
    <source>
        <dbReference type="ARBA" id="ARBA00023136"/>
    </source>
</evidence>
<evidence type="ECO:0000256" key="2">
    <source>
        <dbReference type="ARBA" id="ARBA00022448"/>
    </source>
</evidence>
<dbReference type="PANTHER" id="PTHR47797:SF3">
    <property type="entry name" value="CYTOCHROME B561 DOMAIN-CONTAINING PROTEIN"/>
    <property type="match status" value="1"/>
</dbReference>
<proteinExistence type="predicted"/>
<protein>
    <recommendedName>
        <fullName evidence="9">DOMON domain-containing protein</fullName>
    </recommendedName>
</protein>
<dbReference type="Proteomes" id="UP000243308">
    <property type="component" value="Unassembled WGS sequence"/>
</dbReference>
<evidence type="ECO:0000259" key="9">
    <source>
        <dbReference type="PROSITE" id="PS50836"/>
    </source>
</evidence>
<evidence type="ECO:0000313" key="11">
    <source>
        <dbReference type="Proteomes" id="UP000243308"/>
    </source>
</evidence>
<dbReference type="InterPro" id="IPR005018">
    <property type="entry name" value="DOMON_domain"/>
</dbReference>
<accession>A0A086TKI2</accession>
<dbReference type="InterPro" id="IPR015920">
    <property type="entry name" value="Cellobiose_DH-like_cyt"/>
</dbReference>
<dbReference type="SUPFAM" id="SSF49344">
    <property type="entry name" value="CBD9-like"/>
    <property type="match status" value="1"/>
</dbReference>
<keyword evidence="5 8" id="KW-1133">Transmembrane helix</keyword>
<keyword evidence="2" id="KW-0813">Transport</keyword>
<feature type="transmembrane region" description="Helical" evidence="8">
    <location>
        <begin position="285"/>
        <end position="307"/>
    </location>
</feature>
<feature type="domain" description="DOMON" evidence="9">
    <location>
        <begin position="23"/>
        <end position="150"/>
    </location>
</feature>
<dbReference type="PANTHER" id="PTHR47797">
    <property type="entry name" value="DEHYDROGENASE, PUTATIVE (AFU_ORTHOLOGUE AFUA_8G05805)-RELATED"/>
    <property type="match status" value="1"/>
</dbReference>
<dbReference type="EMBL" id="KN042432">
    <property type="protein sequence ID" value="KFH62459.1"/>
    <property type="molecule type" value="Genomic_DNA"/>
</dbReference>
<keyword evidence="4" id="KW-0249">Electron transport</keyword>
<evidence type="ECO:0000256" key="7">
    <source>
        <dbReference type="SAM" id="MobiDB-lite"/>
    </source>
</evidence>
<dbReference type="Pfam" id="PF03188">
    <property type="entry name" value="Cytochrom_B561"/>
    <property type="match status" value="1"/>
</dbReference>
<feature type="transmembrane region" description="Helical" evidence="8">
    <location>
        <begin position="357"/>
        <end position="378"/>
    </location>
</feature>
<dbReference type="InterPro" id="IPR006593">
    <property type="entry name" value="Cyt_b561/ferric_Rdtase_TM"/>
</dbReference>
<evidence type="ECO:0000256" key="8">
    <source>
        <dbReference type="SAM" id="Phobius"/>
    </source>
</evidence>
<reference evidence="10 11" key="1">
    <citation type="submission" date="2011-02" db="EMBL/GenBank/DDBJ databases">
        <title>The Genome Sequence of Mortierella verticillata NRRL 6337.</title>
        <authorList>
            <consortium name="The Broad Institute Genome Sequencing Platform"/>
            <person name="Russ C."/>
            <person name="Cuomo C."/>
            <person name="Burger G."/>
            <person name="Gray M.W."/>
            <person name="Holland P.W.H."/>
            <person name="King N."/>
            <person name="Lang F.B.F."/>
            <person name="Roger A.J."/>
            <person name="Ruiz-Trillo I."/>
            <person name="Young S.K."/>
            <person name="Zeng Q."/>
            <person name="Gargeya S."/>
            <person name="Alvarado L."/>
            <person name="Berlin A."/>
            <person name="Chapman S.B."/>
            <person name="Chen Z."/>
            <person name="Freedman E."/>
            <person name="Gellesch M."/>
            <person name="Goldberg J."/>
            <person name="Griggs A."/>
            <person name="Gujja S."/>
            <person name="Heilman E."/>
            <person name="Heiman D."/>
            <person name="Howarth C."/>
            <person name="Mehta T."/>
            <person name="Neiman D."/>
            <person name="Pearson M."/>
            <person name="Roberts A."/>
            <person name="Saif S."/>
            <person name="Shea T."/>
            <person name="Shenoy N."/>
            <person name="Sisk P."/>
            <person name="Stolte C."/>
            <person name="Sykes S."/>
            <person name="White J."/>
            <person name="Yandava C."/>
            <person name="Haas B."/>
            <person name="Nusbaum C."/>
            <person name="Birren B."/>
        </authorList>
    </citation>
    <scope>NUCLEOTIDE SEQUENCE [LARGE SCALE GENOMIC DNA]</scope>
    <source>
        <strain evidence="10 11">NRRL 6337</strain>
    </source>
</reference>
<evidence type="ECO:0000256" key="5">
    <source>
        <dbReference type="ARBA" id="ARBA00022989"/>
    </source>
</evidence>
<feature type="region of interest" description="Disordered" evidence="7">
    <location>
        <begin position="389"/>
        <end position="435"/>
    </location>
</feature>
<dbReference type="SMART" id="SM00664">
    <property type="entry name" value="DoH"/>
    <property type="match status" value="1"/>
</dbReference>
<feature type="region of interest" description="Disordered" evidence="7">
    <location>
        <begin position="183"/>
        <end position="210"/>
    </location>
</feature>
<dbReference type="CDD" id="cd08760">
    <property type="entry name" value="Cyt_b561_FRRS1_like"/>
    <property type="match status" value="1"/>
</dbReference>
<comment type="subcellular location">
    <subcellularLocation>
        <location evidence="1">Membrane</location>
    </subcellularLocation>
</comment>
<evidence type="ECO:0000313" key="10">
    <source>
        <dbReference type="EMBL" id="KFH62459.1"/>
    </source>
</evidence>
<dbReference type="Gene3D" id="1.20.120.1770">
    <property type="match status" value="1"/>
</dbReference>
<evidence type="ECO:0000256" key="1">
    <source>
        <dbReference type="ARBA" id="ARBA00004370"/>
    </source>
</evidence>
<name>A0A086TKI2_9FUNG</name>
<gene>
    <name evidence="10" type="ORF">MVEG_11668</name>
</gene>
<evidence type="ECO:0000256" key="4">
    <source>
        <dbReference type="ARBA" id="ARBA00022982"/>
    </source>
</evidence>
<organism evidence="10 11">
    <name type="scientific">Podila verticillata NRRL 6337</name>
    <dbReference type="NCBI Taxonomy" id="1069443"/>
    <lineage>
        <taxon>Eukaryota</taxon>
        <taxon>Fungi</taxon>
        <taxon>Fungi incertae sedis</taxon>
        <taxon>Mucoromycota</taxon>
        <taxon>Mortierellomycotina</taxon>
        <taxon>Mortierellomycetes</taxon>
        <taxon>Mortierellales</taxon>
        <taxon>Mortierellaceae</taxon>
        <taxon>Podila</taxon>
    </lineage>
</organism>
<feature type="transmembrane region" description="Helical" evidence="8">
    <location>
        <begin position="328"/>
        <end position="351"/>
    </location>
</feature>
<dbReference type="GO" id="GO:0016020">
    <property type="term" value="C:membrane"/>
    <property type="evidence" value="ECO:0007669"/>
    <property type="project" value="UniProtKB-SubCell"/>
</dbReference>
<keyword evidence="11" id="KW-1185">Reference proteome</keyword>
<keyword evidence="6 8" id="KW-0472">Membrane</keyword>
<dbReference type="AlphaFoldDB" id="A0A086TKI2"/>
<dbReference type="Gene3D" id="2.60.40.1210">
    <property type="entry name" value="Cellobiose dehydrogenase, cytochrome domain"/>
    <property type="match status" value="1"/>
</dbReference>
<feature type="compositionally biased region" description="Low complexity" evidence="7">
    <location>
        <begin position="413"/>
        <end position="428"/>
    </location>
</feature>